<reference evidence="2 3" key="1">
    <citation type="submission" date="2021-06" db="EMBL/GenBank/DDBJ databases">
        <title>Caerostris extrusa draft genome.</title>
        <authorList>
            <person name="Kono N."/>
            <person name="Arakawa K."/>
        </authorList>
    </citation>
    <scope>NUCLEOTIDE SEQUENCE [LARGE SCALE GENOMIC DNA]</scope>
</reference>
<evidence type="ECO:0000256" key="1">
    <source>
        <dbReference type="SAM" id="MobiDB-lite"/>
    </source>
</evidence>
<protein>
    <submittedName>
        <fullName evidence="2">Uncharacterized protein</fullName>
    </submittedName>
</protein>
<feature type="region of interest" description="Disordered" evidence="1">
    <location>
        <begin position="29"/>
        <end position="63"/>
    </location>
</feature>
<gene>
    <name evidence="2" type="ORF">CEXT_206761</name>
</gene>
<proteinExistence type="predicted"/>
<feature type="compositionally biased region" description="Polar residues" evidence="1">
    <location>
        <begin position="44"/>
        <end position="63"/>
    </location>
</feature>
<comment type="caution">
    <text evidence="2">The sequence shown here is derived from an EMBL/GenBank/DDBJ whole genome shotgun (WGS) entry which is preliminary data.</text>
</comment>
<evidence type="ECO:0000313" key="2">
    <source>
        <dbReference type="EMBL" id="GIY18500.1"/>
    </source>
</evidence>
<dbReference type="AlphaFoldDB" id="A0AAV4RE60"/>
<accession>A0AAV4RE60</accession>
<keyword evidence="3" id="KW-1185">Reference proteome</keyword>
<dbReference type="EMBL" id="BPLR01007635">
    <property type="protein sequence ID" value="GIY18500.1"/>
    <property type="molecule type" value="Genomic_DNA"/>
</dbReference>
<name>A0AAV4RE60_CAEEX</name>
<evidence type="ECO:0000313" key="3">
    <source>
        <dbReference type="Proteomes" id="UP001054945"/>
    </source>
</evidence>
<dbReference type="Proteomes" id="UP001054945">
    <property type="component" value="Unassembled WGS sequence"/>
</dbReference>
<sequence>MRDTSLMAPRISDVIHQSENISSLLLPHTDARDTLSPLPPPNPVTSQPPRTPLETSVKQLKSQTKKQAPSFVILDIHFPAKLEKEFNLSDYRGMKGLELPIYKTEKRIIWFS</sequence>
<organism evidence="2 3">
    <name type="scientific">Caerostris extrusa</name>
    <name type="common">Bark spider</name>
    <name type="synonym">Caerostris bankana</name>
    <dbReference type="NCBI Taxonomy" id="172846"/>
    <lineage>
        <taxon>Eukaryota</taxon>
        <taxon>Metazoa</taxon>
        <taxon>Ecdysozoa</taxon>
        <taxon>Arthropoda</taxon>
        <taxon>Chelicerata</taxon>
        <taxon>Arachnida</taxon>
        <taxon>Araneae</taxon>
        <taxon>Araneomorphae</taxon>
        <taxon>Entelegynae</taxon>
        <taxon>Araneoidea</taxon>
        <taxon>Araneidae</taxon>
        <taxon>Caerostris</taxon>
    </lineage>
</organism>